<keyword evidence="1" id="KW-0479">Metal-binding</keyword>
<evidence type="ECO:0000313" key="3">
    <source>
        <dbReference type="EMBL" id="PSB23660.1"/>
    </source>
</evidence>
<dbReference type="GO" id="GO:0004462">
    <property type="term" value="F:lactoylglutathione lyase activity"/>
    <property type="evidence" value="ECO:0007669"/>
    <property type="project" value="InterPro"/>
</dbReference>
<protein>
    <submittedName>
        <fullName evidence="3">Glyoxalase</fullName>
    </submittedName>
</protein>
<feature type="domain" description="VOC" evidence="2">
    <location>
        <begin position="7"/>
        <end position="122"/>
    </location>
</feature>
<dbReference type="PANTHER" id="PTHR21366:SF22">
    <property type="entry name" value="VOC DOMAIN-CONTAINING PROTEIN"/>
    <property type="match status" value="1"/>
</dbReference>
<organism evidence="3 4">
    <name type="scientific">Stenomitos frigidus ULC18</name>
    <dbReference type="NCBI Taxonomy" id="2107698"/>
    <lineage>
        <taxon>Bacteria</taxon>
        <taxon>Bacillati</taxon>
        <taxon>Cyanobacteriota</taxon>
        <taxon>Cyanophyceae</taxon>
        <taxon>Leptolyngbyales</taxon>
        <taxon>Leptolyngbyaceae</taxon>
        <taxon>Stenomitos</taxon>
    </lineage>
</organism>
<gene>
    <name evidence="3" type="ORF">C7B82_30350</name>
</gene>
<accession>A0A2T1DT58</accession>
<dbReference type="PROSITE" id="PS51819">
    <property type="entry name" value="VOC"/>
    <property type="match status" value="1"/>
</dbReference>
<sequence length="122" mass="13525">MTMKITRCLHTALLVSDLERSEQFYGSVLGLEKVDRVLRFPGAWYEVAGFQIHLIVADAFTIELNNPEKWGRNQHIAFSVANLDAAKEQLLAHNCPTQVSASGRAALFTQDPDGNVIELGEV</sequence>
<dbReference type="AlphaFoldDB" id="A0A2T1DT58"/>
<comment type="caution">
    <text evidence="3">The sequence shown here is derived from an EMBL/GenBank/DDBJ whole genome shotgun (WGS) entry which is preliminary data.</text>
</comment>
<dbReference type="SUPFAM" id="SSF54593">
    <property type="entry name" value="Glyoxalase/Bleomycin resistance protein/Dihydroxybiphenyl dioxygenase"/>
    <property type="match status" value="1"/>
</dbReference>
<dbReference type="InterPro" id="IPR029068">
    <property type="entry name" value="Glyas_Bleomycin-R_OHBP_Dase"/>
</dbReference>
<evidence type="ECO:0000259" key="2">
    <source>
        <dbReference type="PROSITE" id="PS51819"/>
    </source>
</evidence>
<dbReference type="Proteomes" id="UP000239576">
    <property type="component" value="Unassembled WGS sequence"/>
</dbReference>
<evidence type="ECO:0000313" key="4">
    <source>
        <dbReference type="Proteomes" id="UP000239576"/>
    </source>
</evidence>
<dbReference type="InterPro" id="IPR018146">
    <property type="entry name" value="Glyoxalase_1_CS"/>
</dbReference>
<reference evidence="4" key="1">
    <citation type="submission" date="2018-02" db="EMBL/GenBank/DDBJ databases">
        <authorList>
            <person name="Moore K."/>
            <person name="Momper L."/>
        </authorList>
    </citation>
    <scope>NUCLEOTIDE SEQUENCE [LARGE SCALE GENOMIC DNA]</scope>
    <source>
        <strain evidence="4">ULC18</strain>
    </source>
</reference>
<evidence type="ECO:0000256" key="1">
    <source>
        <dbReference type="ARBA" id="ARBA00022723"/>
    </source>
</evidence>
<dbReference type="PROSITE" id="PS00934">
    <property type="entry name" value="GLYOXALASE_I_1"/>
    <property type="match status" value="1"/>
</dbReference>
<dbReference type="EMBL" id="PVWK01000160">
    <property type="protein sequence ID" value="PSB23660.1"/>
    <property type="molecule type" value="Genomic_DNA"/>
</dbReference>
<dbReference type="PANTHER" id="PTHR21366">
    <property type="entry name" value="GLYOXALASE FAMILY PROTEIN"/>
    <property type="match status" value="1"/>
</dbReference>
<dbReference type="Gene3D" id="3.10.180.10">
    <property type="entry name" value="2,3-Dihydroxybiphenyl 1,2-Dioxygenase, domain 1"/>
    <property type="match status" value="1"/>
</dbReference>
<dbReference type="OrthoDB" id="192739at2"/>
<dbReference type="InterPro" id="IPR050383">
    <property type="entry name" value="GlyoxalaseI/FosfomycinResist"/>
</dbReference>
<dbReference type="CDD" id="cd07245">
    <property type="entry name" value="VOC_like"/>
    <property type="match status" value="1"/>
</dbReference>
<dbReference type="InterPro" id="IPR037523">
    <property type="entry name" value="VOC_core"/>
</dbReference>
<proteinExistence type="predicted"/>
<keyword evidence="4" id="KW-1185">Reference proteome</keyword>
<dbReference type="Pfam" id="PF00903">
    <property type="entry name" value="Glyoxalase"/>
    <property type="match status" value="1"/>
</dbReference>
<reference evidence="3 4" key="2">
    <citation type="submission" date="2018-03" db="EMBL/GenBank/DDBJ databases">
        <title>The ancient ancestry and fast evolution of plastids.</title>
        <authorList>
            <person name="Moore K.R."/>
            <person name="Magnabosco C."/>
            <person name="Momper L."/>
            <person name="Gold D.A."/>
            <person name="Bosak T."/>
            <person name="Fournier G.P."/>
        </authorList>
    </citation>
    <scope>NUCLEOTIDE SEQUENCE [LARGE SCALE GENOMIC DNA]</scope>
    <source>
        <strain evidence="3 4">ULC18</strain>
    </source>
</reference>
<name>A0A2T1DT58_9CYAN</name>
<dbReference type="GO" id="GO:0046872">
    <property type="term" value="F:metal ion binding"/>
    <property type="evidence" value="ECO:0007669"/>
    <property type="project" value="UniProtKB-KW"/>
</dbReference>
<dbReference type="InterPro" id="IPR004360">
    <property type="entry name" value="Glyas_Fos-R_dOase_dom"/>
</dbReference>